<dbReference type="EMBL" id="QSJM01000086">
    <property type="protein sequence ID" value="RHD72095.1"/>
    <property type="molecule type" value="Genomic_DNA"/>
</dbReference>
<sequence>MRLALTSQQEKVSVTASSKMRCEGNGLIFLCLVMVKNAVLIVRLDRFHRSMASNPDIVKAITPKLHHEPGIA</sequence>
<dbReference type="RefSeq" id="WP_005826897.1">
    <property type="nucleotide sequence ID" value="NZ_JAHOFS010000030.1"/>
</dbReference>
<dbReference type="EMBL" id="JAJCQG010000108">
    <property type="protein sequence ID" value="MCB7283428.1"/>
    <property type="molecule type" value="Genomic_DNA"/>
</dbReference>
<dbReference type="Proteomes" id="UP000283429">
    <property type="component" value="Unassembled WGS sequence"/>
</dbReference>
<dbReference type="EMBL" id="QSTG01000006">
    <property type="protein sequence ID" value="RGM46049.1"/>
    <property type="molecule type" value="Genomic_DNA"/>
</dbReference>
<proteinExistence type="predicted"/>
<name>A0A3E4WV06_PHOVU</name>
<evidence type="ECO:0000313" key="7">
    <source>
        <dbReference type="Proteomes" id="UP000285469"/>
    </source>
</evidence>
<comment type="caution">
    <text evidence="2">The sequence shown here is derived from an EMBL/GenBank/DDBJ whole genome shotgun (WGS) entry which is preliminary data.</text>
</comment>
<reference evidence="1" key="2">
    <citation type="submission" date="2021-10" db="EMBL/GenBank/DDBJ databases">
        <title>Collection of gut derived symbiotic bacterial strains cultured from healthy donors.</title>
        <authorList>
            <person name="Lin H."/>
            <person name="Littmann E."/>
            <person name="Kohout C."/>
            <person name="Pamer E.G."/>
        </authorList>
    </citation>
    <scope>NUCLEOTIDE SEQUENCE</scope>
    <source>
        <strain evidence="1">DFI.1.167</strain>
    </source>
</reference>
<evidence type="ECO:0000313" key="1">
    <source>
        <dbReference type="EMBL" id="MCB7283428.1"/>
    </source>
</evidence>
<dbReference type="AlphaFoldDB" id="A0A3E4WV06"/>
<organism evidence="2 5">
    <name type="scientific">Phocaeicola vulgatus</name>
    <name type="common">Bacteroides vulgatus</name>
    <dbReference type="NCBI Taxonomy" id="821"/>
    <lineage>
        <taxon>Bacteria</taxon>
        <taxon>Pseudomonadati</taxon>
        <taxon>Bacteroidota</taxon>
        <taxon>Bacteroidia</taxon>
        <taxon>Bacteroidales</taxon>
        <taxon>Bacteroidaceae</taxon>
        <taxon>Phocaeicola</taxon>
    </lineage>
</organism>
<accession>A0A3E4WV06</accession>
<dbReference type="Proteomes" id="UP000285469">
    <property type="component" value="Unassembled WGS sequence"/>
</dbReference>
<dbReference type="Proteomes" id="UP000261003">
    <property type="component" value="Unassembled WGS sequence"/>
</dbReference>
<gene>
    <name evidence="4" type="ORF">DW783_20315</name>
    <name evidence="3" type="ORF">DWV70_00170</name>
    <name evidence="2" type="ORF">DXC16_05790</name>
    <name evidence="1" type="ORF">LI282_20640</name>
</gene>
<reference evidence="5 6" key="1">
    <citation type="submission" date="2018-08" db="EMBL/GenBank/DDBJ databases">
        <title>A genome reference for cultivated species of the human gut microbiota.</title>
        <authorList>
            <person name="Zou Y."/>
            <person name="Xue W."/>
            <person name="Luo G."/>
        </authorList>
    </citation>
    <scope>NUCLEOTIDE SEQUENCE [LARGE SCALE GENOMIC DNA]</scope>
    <source>
        <strain evidence="3 7">AF12-25</strain>
        <strain evidence="4 6">AM30-40</strain>
        <strain evidence="2 5">OM08-13BH</strain>
    </source>
</reference>
<evidence type="ECO:0000313" key="5">
    <source>
        <dbReference type="Proteomes" id="UP000261003"/>
    </source>
</evidence>
<evidence type="ECO:0000313" key="3">
    <source>
        <dbReference type="EMBL" id="RGW50656.1"/>
    </source>
</evidence>
<dbReference type="Proteomes" id="UP001199363">
    <property type="component" value="Unassembled WGS sequence"/>
</dbReference>
<evidence type="ECO:0000313" key="2">
    <source>
        <dbReference type="EMBL" id="RGM46049.1"/>
    </source>
</evidence>
<dbReference type="EMBL" id="QSAI01000001">
    <property type="protein sequence ID" value="RGW50656.1"/>
    <property type="molecule type" value="Genomic_DNA"/>
</dbReference>
<protein>
    <submittedName>
        <fullName evidence="2">Uncharacterized protein</fullName>
    </submittedName>
</protein>
<evidence type="ECO:0000313" key="4">
    <source>
        <dbReference type="EMBL" id="RHD72095.1"/>
    </source>
</evidence>
<evidence type="ECO:0000313" key="6">
    <source>
        <dbReference type="Proteomes" id="UP000283429"/>
    </source>
</evidence>